<evidence type="ECO:0000313" key="6">
    <source>
        <dbReference type="EMBL" id="KAK9165476.1"/>
    </source>
</evidence>
<dbReference type="PANTHER" id="PTHR47576">
    <property type="entry name" value="BRCT DOMAIN DNA REPAIR PROTEIN-RELATED"/>
    <property type="match status" value="1"/>
</dbReference>
<keyword evidence="5" id="KW-0378">Hydrolase</keyword>
<evidence type="ECO:0000256" key="5">
    <source>
        <dbReference type="RuleBase" id="RU363114"/>
    </source>
</evidence>
<sequence>MYSVKSVADSHLISSQKSCLPVSLYEDAKKSNVTCQPLLHSSEKESGRDVDLALAGHLMYVDPDISDDLKSKVLDAASREGAVIIDHWFVGCAATYVVCEGLHIHRYFGRTNNLVTSVALSVGDWFFYQVGVSAIDCPYPCDNTCHNLVSK</sequence>
<keyword evidence="5" id="KW-0964">Secreted</keyword>
<evidence type="ECO:0000256" key="2">
    <source>
        <dbReference type="ARBA" id="ARBA00004191"/>
    </source>
</evidence>
<comment type="caution">
    <text evidence="6">The sequence shown here is derived from an EMBL/GenBank/DDBJ whole genome shotgun (WGS) entry which is preliminary data.</text>
</comment>
<evidence type="ECO:0000313" key="7">
    <source>
        <dbReference type="Proteomes" id="UP001419268"/>
    </source>
</evidence>
<dbReference type="EC" id="3.1.1.-" evidence="5"/>
<reference evidence="6 7" key="1">
    <citation type="submission" date="2024-01" db="EMBL/GenBank/DDBJ databases">
        <title>Genome assemblies of Stephania.</title>
        <authorList>
            <person name="Yang L."/>
        </authorList>
    </citation>
    <scope>NUCLEOTIDE SEQUENCE [LARGE SCALE GENOMIC DNA]</scope>
    <source>
        <strain evidence="6">JXDWG</strain>
        <tissue evidence="6">Leaf</tissue>
    </source>
</reference>
<dbReference type="AlphaFoldDB" id="A0AAP0Q6X9"/>
<keyword evidence="5" id="KW-0961">Cell wall biogenesis/degradation</keyword>
<comment type="subcellular location">
    <subcellularLocation>
        <location evidence="2 5">Secreted</location>
        <location evidence="2 5">Cell wall</location>
    </subcellularLocation>
</comment>
<comment type="similarity">
    <text evidence="3 5">Belongs to the pectinacetylesterase family.</text>
</comment>
<dbReference type="InterPro" id="IPR004963">
    <property type="entry name" value="PAE/NOTUM"/>
</dbReference>
<dbReference type="PANTHER" id="PTHR47576:SF2">
    <property type="entry name" value="BRCT DOMAIN DNA REPAIR PROTEIN-RELATED"/>
    <property type="match status" value="1"/>
</dbReference>
<proteinExistence type="inferred from homology"/>
<evidence type="ECO:0000256" key="1">
    <source>
        <dbReference type="ARBA" id="ARBA00003534"/>
    </source>
</evidence>
<name>A0AAP0Q6X9_9MAGN</name>
<evidence type="ECO:0000256" key="3">
    <source>
        <dbReference type="ARBA" id="ARBA00005784"/>
    </source>
</evidence>
<keyword evidence="4 5" id="KW-0134">Cell wall</keyword>
<evidence type="ECO:0000256" key="4">
    <source>
        <dbReference type="ARBA" id="ARBA00022512"/>
    </source>
</evidence>
<dbReference type="EMBL" id="JBBNAG010000001">
    <property type="protein sequence ID" value="KAK9165476.1"/>
    <property type="molecule type" value="Genomic_DNA"/>
</dbReference>
<dbReference type="Pfam" id="PF03283">
    <property type="entry name" value="PAE"/>
    <property type="match status" value="1"/>
</dbReference>
<dbReference type="Proteomes" id="UP001419268">
    <property type="component" value="Unassembled WGS sequence"/>
</dbReference>
<keyword evidence="7" id="KW-1185">Reference proteome</keyword>
<comment type="function">
    <text evidence="1 5">Hydrolyzes acetyl esters in homogalacturonan regions of pectin. In type I primary cell wall, galacturonic acid residues of pectin can be acetylated at the O-2 and O-3 positions. Decreasing the degree of acetylation of pectin gels in vitro alters their physical properties.</text>
</comment>
<gene>
    <name evidence="6" type="ORF">Scep_000667</name>
</gene>
<organism evidence="6 7">
    <name type="scientific">Stephania cephalantha</name>
    <dbReference type="NCBI Taxonomy" id="152367"/>
    <lineage>
        <taxon>Eukaryota</taxon>
        <taxon>Viridiplantae</taxon>
        <taxon>Streptophyta</taxon>
        <taxon>Embryophyta</taxon>
        <taxon>Tracheophyta</taxon>
        <taxon>Spermatophyta</taxon>
        <taxon>Magnoliopsida</taxon>
        <taxon>Ranunculales</taxon>
        <taxon>Menispermaceae</taxon>
        <taxon>Menispermoideae</taxon>
        <taxon>Cissampelideae</taxon>
        <taxon>Stephania</taxon>
    </lineage>
</organism>
<protein>
    <recommendedName>
        <fullName evidence="5">Pectin acetylesterase</fullName>
        <ecNumber evidence="5">3.1.1.-</ecNumber>
    </recommendedName>
</protein>
<accession>A0AAP0Q6X9</accession>